<name>A0A401GC39_9APHY</name>
<dbReference type="InParanoid" id="A0A401GC39"/>
<evidence type="ECO:0000256" key="8">
    <source>
        <dbReference type="RuleBase" id="RU003968"/>
    </source>
</evidence>
<dbReference type="RefSeq" id="XP_027610669.1">
    <property type="nucleotide sequence ID" value="XM_027754868.1"/>
</dbReference>
<dbReference type="PIRSF" id="PIRSF000137">
    <property type="entry name" value="Alcohol_oxidase"/>
    <property type="match status" value="1"/>
</dbReference>
<dbReference type="PROSITE" id="PS00623">
    <property type="entry name" value="GMC_OXRED_1"/>
    <property type="match status" value="1"/>
</dbReference>
<evidence type="ECO:0000256" key="1">
    <source>
        <dbReference type="ARBA" id="ARBA00001974"/>
    </source>
</evidence>
<dbReference type="Pfam" id="PF05199">
    <property type="entry name" value="GMC_oxred_C"/>
    <property type="match status" value="1"/>
</dbReference>
<dbReference type="SUPFAM" id="SSF51905">
    <property type="entry name" value="FAD/NAD(P)-binding domain"/>
    <property type="match status" value="1"/>
</dbReference>
<evidence type="ECO:0000313" key="12">
    <source>
        <dbReference type="Proteomes" id="UP000287166"/>
    </source>
</evidence>
<gene>
    <name evidence="11" type="ORF">SCP_0209570</name>
</gene>
<evidence type="ECO:0000259" key="10">
    <source>
        <dbReference type="PROSITE" id="PS00624"/>
    </source>
</evidence>
<organism evidence="11 12">
    <name type="scientific">Sparassis crispa</name>
    <dbReference type="NCBI Taxonomy" id="139825"/>
    <lineage>
        <taxon>Eukaryota</taxon>
        <taxon>Fungi</taxon>
        <taxon>Dikarya</taxon>
        <taxon>Basidiomycota</taxon>
        <taxon>Agaricomycotina</taxon>
        <taxon>Agaricomycetes</taxon>
        <taxon>Polyporales</taxon>
        <taxon>Sparassidaceae</taxon>
        <taxon>Sparassis</taxon>
    </lineage>
</organism>
<dbReference type="Gene3D" id="3.30.560.10">
    <property type="entry name" value="Glucose Oxidase, domain 3"/>
    <property type="match status" value="1"/>
</dbReference>
<evidence type="ECO:0000256" key="5">
    <source>
        <dbReference type="ARBA" id="ARBA00022827"/>
    </source>
</evidence>
<protein>
    <submittedName>
        <fullName evidence="11">GMC oxidoreductase</fullName>
    </submittedName>
</protein>
<evidence type="ECO:0000259" key="9">
    <source>
        <dbReference type="PROSITE" id="PS00623"/>
    </source>
</evidence>
<dbReference type="InterPro" id="IPR036188">
    <property type="entry name" value="FAD/NAD-bd_sf"/>
</dbReference>
<dbReference type="InterPro" id="IPR012132">
    <property type="entry name" value="GMC_OxRdtase"/>
</dbReference>
<dbReference type="STRING" id="139825.A0A401GC39"/>
<evidence type="ECO:0000256" key="2">
    <source>
        <dbReference type="ARBA" id="ARBA00010790"/>
    </source>
</evidence>
<evidence type="ECO:0000313" key="11">
    <source>
        <dbReference type="EMBL" id="GBE79756.1"/>
    </source>
</evidence>
<proteinExistence type="inferred from homology"/>
<dbReference type="InterPro" id="IPR000172">
    <property type="entry name" value="GMC_OxRdtase_N"/>
</dbReference>
<dbReference type="PANTHER" id="PTHR11552:SF201">
    <property type="entry name" value="GLUCOSE-METHANOL-CHOLINE OXIDOREDUCTASE N-TERMINAL DOMAIN-CONTAINING PROTEIN"/>
    <property type="match status" value="1"/>
</dbReference>
<evidence type="ECO:0000256" key="7">
    <source>
        <dbReference type="PIRSR" id="PIRSR000137-2"/>
    </source>
</evidence>
<dbReference type="AlphaFoldDB" id="A0A401GC39"/>
<feature type="domain" description="Glucose-methanol-choline oxidoreductase N-terminal" evidence="10">
    <location>
        <begin position="280"/>
        <end position="294"/>
    </location>
</feature>
<dbReference type="GeneID" id="38776673"/>
<sequence>MTAILQDVADNSFDYIICGGGTAGLTLAVSLSEDPRVSVVILEAGQAHVNEPDILRPASYGSHFSNDAFCWAHQTTKQADGLRYFWYRGKGLGGSSGVNFLCWTIPPAEDINNFERLGNPGWNWKDFEKYLKRVRGFVLPKKEVQTRYRLNCDNLTANRKGPFTVSYPPTIDAAELKIQQTLINAGIPIAPNPLNGDPTGVFFSPISYDPTTHGRSYATSAYYLPNKDRPNLTVLVSADVTKILHEKVGDINLTATGVEFQHSGLRHIVYARKEVIVAAGTLKSPQILELSGIGNKEVLQKLMSRVSFELRGDVPFNTLCALRDPAVAAQHLELHASGSGLYTIGIIGFAFVTPQMISCKVHTIKQAAKINIMKNADTYPPGLMEQYKIQLEQLEKGIVPSCELISYPGMLSGSNLPAEGKRYVSILAAMNHCFSRGTIHSISNDPMKDPQFDPHYFEHETDLEIWLEAVKYTRSLAQVAPLKDMITSELNPVLRLDKEVFQYDLAYSQLLLYVTKDQRWCRGSAAEGVLYVLVTIVSLICKWQRVYGTSNIRVVDLSVVPLHIAAHTQAIVYTIAEQAADIVKGKFGLEDPTES</sequence>
<evidence type="ECO:0000256" key="4">
    <source>
        <dbReference type="ARBA" id="ARBA00022729"/>
    </source>
</evidence>
<dbReference type="InterPro" id="IPR007867">
    <property type="entry name" value="GMC_OxRtase_C"/>
</dbReference>
<feature type="domain" description="Glucose-methanol-choline oxidoreductase N-terminal" evidence="9">
    <location>
        <begin position="89"/>
        <end position="112"/>
    </location>
</feature>
<keyword evidence="4" id="KW-0732">Signal</keyword>
<keyword evidence="6" id="KW-0560">Oxidoreductase</keyword>
<comment type="similarity">
    <text evidence="2 8">Belongs to the GMC oxidoreductase family.</text>
</comment>
<accession>A0A401GC39</accession>
<dbReference type="GO" id="GO:0050660">
    <property type="term" value="F:flavin adenine dinucleotide binding"/>
    <property type="evidence" value="ECO:0007669"/>
    <property type="project" value="InterPro"/>
</dbReference>
<dbReference type="Proteomes" id="UP000287166">
    <property type="component" value="Unassembled WGS sequence"/>
</dbReference>
<dbReference type="PANTHER" id="PTHR11552">
    <property type="entry name" value="GLUCOSE-METHANOL-CHOLINE GMC OXIDOREDUCTASE"/>
    <property type="match status" value="1"/>
</dbReference>
<keyword evidence="12" id="KW-1185">Reference proteome</keyword>
<dbReference type="GO" id="GO:0016614">
    <property type="term" value="F:oxidoreductase activity, acting on CH-OH group of donors"/>
    <property type="evidence" value="ECO:0007669"/>
    <property type="project" value="InterPro"/>
</dbReference>
<comment type="caution">
    <text evidence="11">The sequence shown here is derived from an EMBL/GenBank/DDBJ whole genome shotgun (WGS) entry which is preliminary data.</text>
</comment>
<keyword evidence="3 8" id="KW-0285">Flavoprotein</keyword>
<dbReference type="Pfam" id="PF00732">
    <property type="entry name" value="GMC_oxred_N"/>
    <property type="match status" value="1"/>
</dbReference>
<dbReference type="OrthoDB" id="269227at2759"/>
<evidence type="ECO:0000256" key="6">
    <source>
        <dbReference type="ARBA" id="ARBA00023002"/>
    </source>
</evidence>
<dbReference type="SUPFAM" id="SSF54373">
    <property type="entry name" value="FAD-linked reductases, C-terminal domain"/>
    <property type="match status" value="1"/>
</dbReference>
<evidence type="ECO:0000256" key="3">
    <source>
        <dbReference type="ARBA" id="ARBA00022630"/>
    </source>
</evidence>
<dbReference type="EMBL" id="BFAD01000002">
    <property type="protein sequence ID" value="GBE79756.1"/>
    <property type="molecule type" value="Genomic_DNA"/>
</dbReference>
<dbReference type="PROSITE" id="PS00624">
    <property type="entry name" value="GMC_OXRED_2"/>
    <property type="match status" value="1"/>
</dbReference>
<comment type="cofactor">
    <cofactor evidence="1 7">
        <name>FAD</name>
        <dbReference type="ChEBI" id="CHEBI:57692"/>
    </cofactor>
</comment>
<keyword evidence="5 7" id="KW-0274">FAD</keyword>
<reference evidence="11 12" key="1">
    <citation type="journal article" date="2018" name="Sci. Rep.">
        <title>Genome sequence of the cauliflower mushroom Sparassis crispa (Hanabiratake) and its association with beneficial usage.</title>
        <authorList>
            <person name="Kiyama R."/>
            <person name="Furutani Y."/>
            <person name="Kawaguchi K."/>
            <person name="Nakanishi T."/>
        </authorList>
    </citation>
    <scope>NUCLEOTIDE SEQUENCE [LARGE SCALE GENOMIC DNA]</scope>
</reference>
<dbReference type="Gene3D" id="3.50.50.60">
    <property type="entry name" value="FAD/NAD(P)-binding domain"/>
    <property type="match status" value="1"/>
</dbReference>
<feature type="binding site" evidence="7">
    <location>
        <position position="240"/>
    </location>
    <ligand>
        <name>FAD</name>
        <dbReference type="ChEBI" id="CHEBI:57692"/>
    </ligand>
</feature>